<dbReference type="InterPro" id="IPR013320">
    <property type="entry name" value="ConA-like_dom_sf"/>
</dbReference>
<protein>
    <recommendedName>
        <fullName evidence="2">receptor protein-tyrosine kinase</fullName>
        <ecNumber evidence="2">2.7.10.1</ecNumber>
    </recommendedName>
</protein>
<keyword evidence="8" id="KW-0418">Kinase</keyword>
<dbReference type="InterPro" id="IPR001245">
    <property type="entry name" value="Ser-Thr/Tyr_kinase_cat_dom"/>
</dbReference>
<evidence type="ECO:0000256" key="16">
    <source>
        <dbReference type="PROSITE-ProRule" id="PRU10141"/>
    </source>
</evidence>
<name>A0AAD7SF65_9TELE</name>
<dbReference type="InterPro" id="IPR017441">
    <property type="entry name" value="Protein_kinase_ATP_BS"/>
</dbReference>
<dbReference type="EMBL" id="JAINUG010000072">
    <property type="protein sequence ID" value="KAJ8401197.1"/>
    <property type="molecule type" value="Genomic_DNA"/>
</dbReference>
<accession>A0AAD7SF65</accession>
<dbReference type="PANTHER" id="PTHR31535">
    <property type="match status" value="1"/>
</dbReference>
<dbReference type="AlphaFoldDB" id="A0AAD7SF65"/>
<evidence type="ECO:0000256" key="8">
    <source>
        <dbReference type="ARBA" id="ARBA00022777"/>
    </source>
</evidence>
<dbReference type="Pfam" id="PF12810">
    <property type="entry name" value="ALK_LTK_GRD"/>
    <property type="match status" value="1"/>
</dbReference>
<reference evidence="20" key="1">
    <citation type="journal article" date="2023" name="Science">
        <title>Genome structures resolve the early diversification of teleost fishes.</title>
        <authorList>
            <person name="Parey E."/>
            <person name="Louis A."/>
            <person name="Montfort J."/>
            <person name="Bouchez O."/>
            <person name="Roques C."/>
            <person name="Iampietro C."/>
            <person name="Lluch J."/>
            <person name="Castinel A."/>
            <person name="Donnadieu C."/>
            <person name="Desvignes T."/>
            <person name="Floi Bucao C."/>
            <person name="Jouanno E."/>
            <person name="Wen M."/>
            <person name="Mejri S."/>
            <person name="Dirks R."/>
            <person name="Jansen H."/>
            <person name="Henkel C."/>
            <person name="Chen W.J."/>
            <person name="Zahm M."/>
            <person name="Cabau C."/>
            <person name="Klopp C."/>
            <person name="Thompson A.W."/>
            <person name="Robinson-Rechavi M."/>
            <person name="Braasch I."/>
            <person name="Lecointre G."/>
            <person name="Bobe J."/>
            <person name="Postlethwait J.H."/>
            <person name="Berthelot C."/>
            <person name="Roest Crollius H."/>
            <person name="Guiguen Y."/>
        </authorList>
    </citation>
    <scope>NUCLEOTIDE SEQUENCE</scope>
    <source>
        <strain evidence="20">NC1722</strain>
    </source>
</reference>
<dbReference type="PROSITE" id="PS50011">
    <property type="entry name" value="PROTEIN_KINASE_DOM"/>
    <property type="match status" value="1"/>
</dbReference>
<keyword evidence="13" id="KW-1015">Disulfide bond</keyword>
<dbReference type="GO" id="GO:0005524">
    <property type="term" value="F:ATP binding"/>
    <property type="evidence" value="ECO:0007669"/>
    <property type="project" value="UniProtKB-UniRule"/>
</dbReference>
<evidence type="ECO:0000256" key="18">
    <source>
        <dbReference type="SAM" id="Phobius"/>
    </source>
</evidence>
<dbReference type="Pfam" id="PF00629">
    <property type="entry name" value="MAM"/>
    <property type="match status" value="1"/>
</dbReference>
<evidence type="ECO:0000256" key="13">
    <source>
        <dbReference type="ARBA" id="ARBA00023157"/>
    </source>
</evidence>
<dbReference type="InterPro" id="IPR002172">
    <property type="entry name" value="LDrepeatLR_classA_rpt"/>
</dbReference>
<dbReference type="GO" id="GO:0005886">
    <property type="term" value="C:plasma membrane"/>
    <property type="evidence" value="ECO:0007669"/>
    <property type="project" value="UniProtKB-SubCell"/>
</dbReference>
<evidence type="ECO:0000256" key="4">
    <source>
        <dbReference type="ARBA" id="ARBA00022679"/>
    </source>
</evidence>
<evidence type="ECO:0000256" key="2">
    <source>
        <dbReference type="ARBA" id="ARBA00011902"/>
    </source>
</evidence>
<dbReference type="InterPro" id="IPR000998">
    <property type="entry name" value="MAM_dom"/>
</dbReference>
<dbReference type="EC" id="2.7.10.1" evidence="2"/>
<evidence type="ECO:0000256" key="10">
    <source>
        <dbReference type="ARBA" id="ARBA00022989"/>
    </source>
</evidence>
<dbReference type="SUPFAM" id="SSF56112">
    <property type="entry name" value="Protein kinase-like (PK-like)"/>
    <property type="match status" value="1"/>
</dbReference>
<dbReference type="Pfam" id="PF07714">
    <property type="entry name" value="PK_Tyr_Ser-Thr"/>
    <property type="match status" value="1"/>
</dbReference>
<dbReference type="Gene3D" id="2.60.120.200">
    <property type="match status" value="1"/>
</dbReference>
<keyword evidence="21" id="KW-1185">Reference proteome</keyword>
<evidence type="ECO:0000256" key="9">
    <source>
        <dbReference type="ARBA" id="ARBA00022840"/>
    </source>
</evidence>
<keyword evidence="5 18" id="KW-0812">Transmembrane</keyword>
<evidence type="ECO:0000256" key="3">
    <source>
        <dbReference type="ARBA" id="ARBA00022475"/>
    </source>
</evidence>
<feature type="binding site" evidence="16">
    <location>
        <position position="793"/>
    </location>
    <ligand>
        <name>ATP</name>
        <dbReference type="ChEBI" id="CHEBI:30616"/>
    </ligand>
</feature>
<dbReference type="Proteomes" id="UP001221898">
    <property type="component" value="Unassembled WGS sequence"/>
</dbReference>
<feature type="compositionally biased region" description="Gly residues" evidence="17">
    <location>
        <begin position="556"/>
        <end position="578"/>
    </location>
</feature>
<evidence type="ECO:0000256" key="1">
    <source>
        <dbReference type="ARBA" id="ARBA00004251"/>
    </source>
</evidence>
<evidence type="ECO:0000259" key="19">
    <source>
        <dbReference type="PROSITE" id="PS50011"/>
    </source>
</evidence>
<feature type="region of interest" description="Disordered" evidence="17">
    <location>
        <begin position="492"/>
        <end position="599"/>
    </location>
</feature>
<dbReference type="Gene3D" id="3.30.200.20">
    <property type="entry name" value="Phosphorylase Kinase, domain 1"/>
    <property type="match status" value="1"/>
</dbReference>
<evidence type="ECO:0000256" key="6">
    <source>
        <dbReference type="ARBA" id="ARBA00022729"/>
    </source>
</evidence>
<keyword evidence="6" id="KW-0732">Signal</keyword>
<gene>
    <name evidence="20" type="ORF">AAFF_G00387790</name>
</gene>
<evidence type="ECO:0000313" key="20">
    <source>
        <dbReference type="EMBL" id="KAJ8401197.1"/>
    </source>
</evidence>
<feature type="transmembrane region" description="Helical" evidence="18">
    <location>
        <begin position="676"/>
        <end position="702"/>
    </location>
</feature>
<evidence type="ECO:0000256" key="7">
    <source>
        <dbReference type="ARBA" id="ARBA00022741"/>
    </source>
</evidence>
<dbReference type="InterPro" id="IPR011009">
    <property type="entry name" value="Kinase-like_dom_sf"/>
</dbReference>
<feature type="transmembrane region" description="Helical" evidence="18">
    <location>
        <begin position="44"/>
        <end position="66"/>
    </location>
</feature>
<dbReference type="InterPro" id="IPR055163">
    <property type="entry name" value="ALK/LTK-like_GRD"/>
</dbReference>
<dbReference type="CDD" id="cd00112">
    <property type="entry name" value="LDLa"/>
    <property type="match status" value="1"/>
</dbReference>
<sequence>MPERRDSASHTAPSSDGLEPRMEGVPTTLTPSSGPGGPCRPRHLILTLVFLLFSLLGSWAVMRLILGPQHDPFRISSTYSQQNEQDTATFDPLFVTNCTLGSSPSPNITLQGQYQCHQGPGIAMGQKCDFNQDCPHGDDEGDMCRQFLNGSYCSFDDGNCGWQTVSTRGPKWGVLRSQPGGATSAWPSSGGMMAVDGNKNSRCKVRFLMCSEGHQKAALSLWVVENSTAPEKQRKLWHTVEEGKRDQSWRLITLPLYNLTDWFWLKFSADGVSSRGSAFKLDNFSLSLDCFLTSNGEYPPIATTMSTTELQMIAAVRGRTLLTKRLRVYSHEMDVSHLWGFGPVGPTRAQCANSYRNSNVNVTVVTEGALRGIQVWKVPETRTYRISGYGAAGGRSVGAPVRSHGVYTMADFLLQKDELLYILVGQQGEDSCPIPDLALNKICTDQPGNKTLARSGGGGGGGGGGGATYVFTMEKGAPVPLLIAAGGGGRGYYSSQSQSQKEDLDRDLRVPGRNGRSGAAGGGGGWNDSAPVDRGGRPLVLGGRGGQPCQPNGWPTRGGFGGGGGACTSGGGGGGYRGGSTSAENDPKEDGKDGSSFISPDGATFIEPLKVIESHGEVIIGPVQNCSHCESGECHDSGEEMVCFCDEGLVLAADGMSCINGTEGLPQPPQPPLSKLALGLSVGTSALIAALLLAVSGVMIMYRRKHTELQSIQLELQSPDCKLSKLRASTIMTDYNPNYCFAGKTASVNDLKEVPRRNISLTRGLGHGAFGEVYEGLAVGIPGEPSPMQVAVKTLPEVCSEQDELDFLMEALIIR</sequence>
<evidence type="ECO:0000256" key="11">
    <source>
        <dbReference type="ARBA" id="ARBA00023136"/>
    </source>
</evidence>
<dbReference type="PROSITE" id="PS00107">
    <property type="entry name" value="PROTEIN_KINASE_ATP"/>
    <property type="match status" value="1"/>
</dbReference>
<keyword evidence="12" id="KW-0829">Tyrosine-protein kinase</keyword>
<evidence type="ECO:0000256" key="14">
    <source>
        <dbReference type="ARBA" id="ARBA00023170"/>
    </source>
</evidence>
<evidence type="ECO:0000256" key="15">
    <source>
        <dbReference type="ARBA" id="ARBA00023180"/>
    </source>
</evidence>
<keyword evidence="11 18" id="KW-0472">Membrane</keyword>
<dbReference type="PANTHER" id="PTHR31535:SF3">
    <property type="entry name" value="REGULATORY PROTEIN ZESTE"/>
    <property type="match status" value="1"/>
</dbReference>
<dbReference type="GO" id="GO:0004714">
    <property type="term" value="F:transmembrane receptor protein tyrosine kinase activity"/>
    <property type="evidence" value="ECO:0007669"/>
    <property type="project" value="UniProtKB-EC"/>
</dbReference>
<comment type="caution">
    <text evidence="20">The sequence shown here is derived from an EMBL/GenBank/DDBJ whole genome shotgun (WGS) entry which is preliminary data.</text>
</comment>
<keyword evidence="15" id="KW-0325">Glycoprotein</keyword>
<keyword evidence="9 16" id="KW-0067">ATP-binding</keyword>
<keyword evidence="4" id="KW-0808">Transferase</keyword>
<evidence type="ECO:0000256" key="17">
    <source>
        <dbReference type="SAM" id="MobiDB-lite"/>
    </source>
</evidence>
<keyword evidence="10 18" id="KW-1133">Transmembrane helix</keyword>
<dbReference type="SUPFAM" id="SSF49899">
    <property type="entry name" value="Concanavalin A-like lectins/glucanases"/>
    <property type="match status" value="1"/>
</dbReference>
<organism evidence="20 21">
    <name type="scientific">Aldrovandia affinis</name>
    <dbReference type="NCBI Taxonomy" id="143900"/>
    <lineage>
        <taxon>Eukaryota</taxon>
        <taxon>Metazoa</taxon>
        <taxon>Chordata</taxon>
        <taxon>Craniata</taxon>
        <taxon>Vertebrata</taxon>
        <taxon>Euteleostomi</taxon>
        <taxon>Actinopterygii</taxon>
        <taxon>Neopterygii</taxon>
        <taxon>Teleostei</taxon>
        <taxon>Notacanthiformes</taxon>
        <taxon>Halosauridae</taxon>
        <taxon>Aldrovandia</taxon>
    </lineage>
</organism>
<evidence type="ECO:0000313" key="21">
    <source>
        <dbReference type="Proteomes" id="UP001221898"/>
    </source>
</evidence>
<evidence type="ECO:0000256" key="5">
    <source>
        <dbReference type="ARBA" id="ARBA00022692"/>
    </source>
</evidence>
<dbReference type="InterPro" id="IPR000719">
    <property type="entry name" value="Prot_kinase_dom"/>
</dbReference>
<feature type="region of interest" description="Disordered" evidence="17">
    <location>
        <begin position="1"/>
        <end position="37"/>
    </location>
</feature>
<feature type="compositionally biased region" description="Basic and acidic residues" evidence="17">
    <location>
        <begin position="500"/>
        <end position="510"/>
    </location>
</feature>
<keyword evidence="14" id="KW-0675">Receptor</keyword>
<keyword evidence="3" id="KW-1003">Cell membrane</keyword>
<keyword evidence="7 16" id="KW-0547">Nucleotide-binding</keyword>
<proteinExistence type="predicted"/>
<evidence type="ECO:0000256" key="12">
    <source>
        <dbReference type="ARBA" id="ARBA00023137"/>
    </source>
</evidence>
<comment type="subcellular location">
    <subcellularLocation>
        <location evidence="1">Cell membrane</location>
        <topology evidence="1">Single-pass type I membrane protein</topology>
    </subcellularLocation>
</comment>
<feature type="domain" description="Protein kinase" evidence="19">
    <location>
        <begin position="759"/>
        <end position="815"/>
    </location>
</feature>